<dbReference type="WormBase" id="SRAE_0000001100">
    <property type="protein sequence ID" value="SRP02708"/>
    <property type="gene ID" value="WBGene00255748"/>
</dbReference>
<feature type="transmembrane region" description="Helical" evidence="1">
    <location>
        <begin position="201"/>
        <end position="219"/>
    </location>
</feature>
<evidence type="ECO:0000313" key="2">
    <source>
        <dbReference type="EMBL" id="CEF60879.1"/>
    </source>
</evidence>
<gene>
    <name evidence="2 4 5" type="ORF">SRAE_0000001100</name>
</gene>
<evidence type="ECO:0000313" key="5">
    <source>
        <dbReference type="WormBase" id="SRAE_0000001100"/>
    </source>
</evidence>
<evidence type="ECO:0000313" key="4">
    <source>
        <dbReference type="WBParaSite" id="SRAE_0000001100.1"/>
    </source>
</evidence>
<keyword evidence="2" id="KW-0675">Receptor</keyword>
<keyword evidence="3" id="KW-1185">Reference proteome</keyword>
<organism evidence="2">
    <name type="scientific">Strongyloides ratti</name>
    <name type="common">Parasitic roundworm</name>
    <dbReference type="NCBI Taxonomy" id="34506"/>
    <lineage>
        <taxon>Eukaryota</taxon>
        <taxon>Metazoa</taxon>
        <taxon>Ecdysozoa</taxon>
        <taxon>Nematoda</taxon>
        <taxon>Chromadorea</taxon>
        <taxon>Rhabditida</taxon>
        <taxon>Tylenchina</taxon>
        <taxon>Panagrolaimomorpha</taxon>
        <taxon>Strongyloidoidea</taxon>
        <taxon>Strongyloididae</taxon>
        <taxon>Strongyloides</taxon>
    </lineage>
</organism>
<accession>A0A090L070</accession>
<evidence type="ECO:0000256" key="1">
    <source>
        <dbReference type="SAM" id="Phobius"/>
    </source>
</evidence>
<sequence>MCNYAGVTSLVFGYWNIMIVSWTYLYRFNIFVRKKDPLYFNKIEKFRLIVCAIIMPHIVFIFAFDAPLKKDDYSKYYNYIDLILEPYNKNLNTIILYNPNMTTPFTFMIFLGLIYVVFHIIHGIIFYVIPLEKKLKKKKKNSSSETYKILKRSIIQLRAILFVTTVFGLSPVALSIIIVTIYGKINLIYTTISNKVTALLLLYYSFSPFFVFYLVFVAYRRKLHEIKMKSKVMIRKFTRPQLKQFLP</sequence>
<keyword evidence="1" id="KW-0812">Transmembrane</keyword>
<feature type="transmembrane region" description="Helical" evidence="1">
    <location>
        <begin position="46"/>
        <end position="64"/>
    </location>
</feature>
<feature type="transmembrane region" description="Helical" evidence="1">
    <location>
        <begin position="105"/>
        <end position="129"/>
    </location>
</feature>
<proteinExistence type="predicted"/>
<dbReference type="AlphaFoldDB" id="A0A090L070"/>
<protein>
    <submittedName>
        <fullName evidence="2 4">7TM GPCR, serpentine chemoreceptor class i (Sri) family-containing protein</fullName>
    </submittedName>
</protein>
<keyword evidence="1" id="KW-0472">Membrane</keyword>
<reference evidence="4" key="3">
    <citation type="submission" date="2020-12" db="UniProtKB">
        <authorList>
            <consortium name="WormBaseParasite"/>
        </authorList>
    </citation>
    <scope>IDENTIFICATION</scope>
</reference>
<dbReference type="EMBL" id="LN609405">
    <property type="protein sequence ID" value="CEF60879.1"/>
    <property type="molecule type" value="Genomic_DNA"/>
</dbReference>
<evidence type="ECO:0000313" key="3">
    <source>
        <dbReference type="Proteomes" id="UP000035682"/>
    </source>
</evidence>
<reference evidence="3" key="2">
    <citation type="submission" date="2014-09" db="EMBL/GenBank/DDBJ databases">
        <authorList>
            <person name="Martin A.A."/>
        </authorList>
    </citation>
    <scope>NUCLEOTIDE SEQUENCE</scope>
    <source>
        <strain evidence="3">ED321</strain>
    </source>
</reference>
<name>A0A090L070_STRRB</name>
<dbReference type="CTD" id="36373246"/>
<reference evidence="2" key="1">
    <citation type="submission" date="2014-09" db="EMBL/GenBank/DDBJ databases">
        <authorList>
            <person name="Aslett A.Martin."/>
        </authorList>
    </citation>
    <scope>NUCLEOTIDE SEQUENCE</scope>
    <source>
        <strain evidence="2">ED321 Heterogonic</strain>
    </source>
</reference>
<dbReference type="RefSeq" id="XP_024500088.1">
    <property type="nucleotide sequence ID" value="XM_024645846.1"/>
</dbReference>
<dbReference type="Proteomes" id="UP000035682">
    <property type="component" value="Unplaced"/>
</dbReference>
<keyword evidence="1" id="KW-1133">Transmembrane helix</keyword>
<feature type="transmembrane region" description="Helical" evidence="1">
    <location>
        <begin position="159"/>
        <end position="181"/>
    </location>
</feature>
<dbReference type="GeneID" id="36373246"/>
<feature type="transmembrane region" description="Helical" evidence="1">
    <location>
        <begin position="6"/>
        <end position="25"/>
    </location>
</feature>
<dbReference type="WBParaSite" id="SRAE_0000001100.1">
    <property type="protein sequence ID" value="SRAE_0000001100.1"/>
    <property type="gene ID" value="WBGene00255748"/>
</dbReference>